<evidence type="ECO:0000313" key="1">
    <source>
        <dbReference type="EMBL" id="KAK8579317.1"/>
    </source>
</evidence>
<comment type="caution">
    <text evidence="1">The sequence shown here is derived from an EMBL/GenBank/DDBJ whole genome shotgun (WGS) entry which is preliminary data.</text>
</comment>
<organism evidence="1 2">
    <name type="scientific">Hibiscus sabdariffa</name>
    <name type="common">roselle</name>
    <dbReference type="NCBI Taxonomy" id="183260"/>
    <lineage>
        <taxon>Eukaryota</taxon>
        <taxon>Viridiplantae</taxon>
        <taxon>Streptophyta</taxon>
        <taxon>Embryophyta</taxon>
        <taxon>Tracheophyta</taxon>
        <taxon>Spermatophyta</taxon>
        <taxon>Magnoliopsida</taxon>
        <taxon>eudicotyledons</taxon>
        <taxon>Gunneridae</taxon>
        <taxon>Pentapetalae</taxon>
        <taxon>rosids</taxon>
        <taxon>malvids</taxon>
        <taxon>Malvales</taxon>
        <taxon>Malvaceae</taxon>
        <taxon>Malvoideae</taxon>
        <taxon>Hibiscus</taxon>
    </lineage>
</organism>
<dbReference type="PANTHER" id="PTHR23032:SF2">
    <property type="entry name" value="ENDOSOMAL TARGETING BRO1-LIKE DOMAIN-CONTAINING PROTEIN"/>
    <property type="match status" value="1"/>
</dbReference>
<accession>A0ABR2FEG9</accession>
<reference evidence="1 2" key="1">
    <citation type="journal article" date="2024" name="G3 (Bethesda)">
        <title>Genome assembly of Hibiscus sabdariffa L. provides insights into metabolisms of medicinal natural products.</title>
        <authorList>
            <person name="Kim T."/>
        </authorList>
    </citation>
    <scope>NUCLEOTIDE SEQUENCE [LARGE SCALE GENOMIC DNA]</scope>
    <source>
        <strain evidence="1">TK-2024</strain>
        <tissue evidence="1">Old leaves</tissue>
    </source>
</reference>
<protein>
    <submittedName>
        <fullName evidence="1">Uncharacterized protein</fullName>
    </submittedName>
</protein>
<gene>
    <name evidence="1" type="ORF">V6N12_069644</name>
</gene>
<dbReference type="Proteomes" id="UP001472677">
    <property type="component" value="Unassembled WGS sequence"/>
</dbReference>
<proteinExistence type="predicted"/>
<name>A0ABR2FEG9_9ROSI</name>
<sequence length="415" mass="47228">MLEPLSAVQGIASTELVETEHKPLLIVFNEVKMFDELSMSTEEESDGFDDSTVVPLEDDLINGSSKTQQLDEMLVLMGEASNANVGDIIVQLQDNMDLTNLVNTPVECEDQFSVVQFVNQGDLSAAKTTVELVESDDSYGYRLLLMEKDLQDGVWEAISIQTLNQRSEIQLGLDIESQKAILSMKRRMTCELLIYCSQAYLCLYGNALSHGYGKKYSWFIKWKFVETKTDAYYLMSLINFFDDRRERANSVVKTIVGMRKRQLKQKDIINGKVNEVTRMNMGGNDGSTKLLPCEDEFGNIDSSKESILQILSGQTQGSTPNLYDVVPVLLALEKQFQTMERLFERLVAKKTLLEGEKKRKKGEHMRLVALLDNKETQFWVMNEQSKIMTLIAFLDCKSYLKKVEIRFNEVVRGES</sequence>
<dbReference type="InterPro" id="IPR038898">
    <property type="entry name" value="BROX"/>
</dbReference>
<evidence type="ECO:0000313" key="2">
    <source>
        <dbReference type="Proteomes" id="UP001472677"/>
    </source>
</evidence>
<dbReference type="PANTHER" id="PTHR23032">
    <property type="entry name" value="BRO1 DOMAIN-CONTAINING PROTEIN BROX"/>
    <property type="match status" value="1"/>
</dbReference>
<keyword evidence="2" id="KW-1185">Reference proteome</keyword>
<dbReference type="EMBL" id="JBBPBM010000006">
    <property type="protein sequence ID" value="KAK8579317.1"/>
    <property type="molecule type" value="Genomic_DNA"/>
</dbReference>